<dbReference type="Pfam" id="PF01464">
    <property type="entry name" value="SLT"/>
    <property type="match status" value="1"/>
</dbReference>
<dbReference type="InterPro" id="IPR008258">
    <property type="entry name" value="Transglycosylase_SLT_dom_1"/>
</dbReference>
<dbReference type="GO" id="GO:0008933">
    <property type="term" value="F:peptidoglycan lytic transglycosylase activity"/>
    <property type="evidence" value="ECO:0007669"/>
    <property type="project" value="InterPro"/>
</dbReference>
<feature type="domain" description="Transglycosylase SLT" evidence="2">
    <location>
        <begin position="87"/>
        <end position="184"/>
    </location>
</feature>
<dbReference type="InterPro" id="IPR000189">
    <property type="entry name" value="Transglyc_AS"/>
</dbReference>
<dbReference type="CAZy" id="GH23">
    <property type="family name" value="Glycoside Hydrolase Family 23"/>
</dbReference>
<protein>
    <recommendedName>
        <fullName evidence="2">Transglycosylase SLT domain-containing protein</fullName>
    </recommendedName>
</protein>
<evidence type="ECO:0000259" key="2">
    <source>
        <dbReference type="Pfam" id="PF01464"/>
    </source>
</evidence>
<name>E1YJC0_9BACT</name>
<dbReference type="SUPFAM" id="SSF53955">
    <property type="entry name" value="Lysozyme-like"/>
    <property type="match status" value="1"/>
</dbReference>
<dbReference type="PROSITE" id="PS00922">
    <property type="entry name" value="TRANSGLYCOSYLASE"/>
    <property type="match status" value="1"/>
</dbReference>
<dbReference type="EMBL" id="FR695877">
    <property type="protein sequence ID" value="CBX31374.1"/>
    <property type="molecule type" value="Genomic_DNA"/>
</dbReference>
<dbReference type="GO" id="GO:0000270">
    <property type="term" value="P:peptidoglycan metabolic process"/>
    <property type="evidence" value="ECO:0007669"/>
    <property type="project" value="InterPro"/>
</dbReference>
<proteinExistence type="inferred from homology"/>
<organism evidence="3">
    <name type="scientific">uncultured Desulfobacterium sp</name>
    <dbReference type="NCBI Taxonomy" id="201089"/>
    <lineage>
        <taxon>Bacteria</taxon>
        <taxon>Pseudomonadati</taxon>
        <taxon>Thermodesulfobacteriota</taxon>
        <taxon>Desulfobacteria</taxon>
        <taxon>Desulfobacterales</taxon>
        <taxon>Desulfobacteriaceae</taxon>
        <taxon>Desulfobacterium</taxon>
        <taxon>environmental samples</taxon>
    </lineage>
</organism>
<dbReference type="Gene3D" id="1.10.530.10">
    <property type="match status" value="1"/>
</dbReference>
<gene>
    <name evidence="3" type="ORF">N47_E48860</name>
</gene>
<dbReference type="GO" id="GO:0016020">
    <property type="term" value="C:membrane"/>
    <property type="evidence" value="ECO:0007669"/>
    <property type="project" value="InterPro"/>
</dbReference>
<dbReference type="AlphaFoldDB" id="E1YJC0"/>
<dbReference type="PANTHER" id="PTHR37423">
    <property type="entry name" value="SOLUBLE LYTIC MUREIN TRANSGLYCOSYLASE-RELATED"/>
    <property type="match status" value="1"/>
</dbReference>
<evidence type="ECO:0000313" key="3">
    <source>
        <dbReference type="EMBL" id="CBX31374.1"/>
    </source>
</evidence>
<evidence type="ECO:0000256" key="1">
    <source>
        <dbReference type="ARBA" id="ARBA00007734"/>
    </source>
</evidence>
<dbReference type="InterPro" id="IPR023346">
    <property type="entry name" value="Lysozyme-like_dom_sf"/>
</dbReference>
<sequence>MQELTSPTSRKRIQGMMDIELLDMMDEDHEEKPDFIFNLSCLLEPPAVSNDTDLHEASKNQRIINTNDVLPNINDVLPSKHSFDAVIENAAKIHDMDPDLIKSVIQIESNFHPESTSSAGAMGLMQLMPGTAKDLGVKNAYDPVENIMGGTKYLKSLLNRYGGDTSLALAAYNWGAGNLEKNPDKMPRETRNYISKVTQHYRDSKA</sequence>
<dbReference type="PANTHER" id="PTHR37423:SF2">
    <property type="entry name" value="MEMBRANE-BOUND LYTIC MUREIN TRANSGLYCOSYLASE C"/>
    <property type="match status" value="1"/>
</dbReference>
<comment type="similarity">
    <text evidence="1">Belongs to the transglycosylase Slt family.</text>
</comment>
<accession>E1YJC0</accession>
<dbReference type="CDD" id="cd00254">
    <property type="entry name" value="LT-like"/>
    <property type="match status" value="1"/>
</dbReference>
<reference evidence="3" key="1">
    <citation type="journal article" date="2011" name="Environ. Microbiol.">
        <title>Genomic insights into the metabolic potential of the polycyclic aromatic hydrocarbon degrading sulfate-reducing Deltaproteobacterium N47.</title>
        <authorList>
            <person name="Bergmann F."/>
            <person name="Selesi D."/>
            <person name="Weinmaier T."/>
            <person name="Tischler P."/>
            <person name="Rattei T."/>
            <person name="Meckenstock R.U."/>
        </authorList>
    </citation>
    <scope>NUCLEOTIDE SEQUENCE</scope>
</reference>